<comment type="caution">
    <text evidence="17">The sequence shown here is derived from an EMBL/GenBank/DDBJ whole genome shotgun (WGS) entry which is preliminary data.</text>
</comment>
<keyword evidence="7 15" id="KW-0812">Transmembrane</keyword>
<dbReference type="InterPro" id="IPR036097">
    <property type="entry name" value="HisK_dim/P_sf"/>
</dbReference>
<dbReference type="PROSITE" id="PS50109">
    <property type="entry name" value="HIS_KIN"/>
    <property type="match status" value="1"/>
</dbReference>
<feature type="compositionally biased region" description="Basic and acidic residues" evidence="14">
    <location>
        <begin position="1"/>
        <end position="20"/>
    </location>
</feature>
<evidence type="ECO:0000256" key="3">
    <source>
        <dbReference type="ARBA" id="ARBA00004236"/>
    </source>
</evidence>
<dbReference type="InterPro" id="IPR036890">
    <property type="entry name" value="HATPase_C_sf"/>
</dbReference>
<dbReference type="InterPro" id="IPR038318">
    <property type="entry name" value="KdpD_sf"/>
</dbReference>
<dbReference type="FunFam" id="3.40.50.620:FF:000112">
    <property type="entry name" value="Sensor histidine kinase KdpD"/>
    <property type="match status" value="1"/>
</dbReference>
<keyword evidence="6" id="KW-0808">Transferase</keyword>
<keyword evidence="13 15" id="KW-0472">Membrane</keyword>
<dbReference type="Pfam" id="PF02702">
    <property type="entry name" value="KdpD"/>
    <property type="match status" value="1"/>
</dbReference>
<dbReference type="Gene3D" id="3.40.50.300">
    <property type="entry name" value="P-loop containing nucleotide triphosphate hydrolases"/>
    <property type="match status" value="1"/>
</dbReference>
<dbReference type="CDD" id="cd00082">
    <property type="entry name" value="HisKA"/>
    <property type="match status" value="1"/>
</dbReference>
<dbReference type="InterPro" id="IPR004358">
    <property type="entry name" value="Sig_transdc_His_kin-like_C"/>
</dbReference>
<dbReference type="Pfam" id="PF02518">
    <property type="entry name" value="HATPase_c"/>
    <property type="match status" value="1"/>
</dbReference>
<feature type="transmembrane region" description="Helical" evidence="15">
    <location>
        <begin position="446"/>
        <end position="474"/>
    </location>
</feature>
<reference evidence="17 18" key="1">
    <citation type="submission" date="2019-06" db="EMBL/GenBank/DDBJ databases">
        <title>Sequencing the genomes of 1000 actinobacteria strains.</title>
        <authorList>
            <person name="Klenk H.-P."/>
        </authorList>
    </citation>
    <scope>NUCLEOTIDE SEQUENCE [LARGE SCALE GENOMIC DNA]</scope>
    <source>
        <strain evidence="17 18">DSM 45015</strain>
    </source>
</reference>
<evidence type="ECO:0000256" key="1">
    <source>
        <dbReference type="ARBA" id="ARBA00000085"/>
    </source>
</evidence>
<dbReference type="RefSeq" id="WP_141924172.1">
    <property type="nucleotide sequence ID" value="NZ_VFQC01000001.1"/>
</dbReference>
<dbReference type="AlphaFoldDB" id="A0A543NLL4"/>
<dbReference type="EMBL" id="VFQC01000001">
    <property type="protein sequence ID" value="TQN32712.1"/>
    <property type="molecule type" value="Genomic_DNA"/>
</dbReference>
<dbReference type="InterPro" id="IPR025201">
    <property type="entry name" value="KdpD_TM"/>
</dbReference>
<feature type="region of interest" description="Disordered" evidence="14">
    <location>
        <begin position="1"/>
        <end position="29"/>
    </location>
</feature>
<evidence type="ECO:0000256" key="5">
    <source>
        <dbReference type="ARBA" id="ARBA00022553"/>
    </source>
</evidence>
<evidence type="ECO:0000256" key="15">
    <source>
        <dbReference type="SAM" id="Phobius"/>
    </source>
</evidence>
<keyword evidence="12" id="KW-0902">Two-component regulatory system</keyword>
<dbReference type="InterPro" id="IPR003852">
    <property type="entry name" value="Sig_transdc_His_kinase_KdpD_N"/>
</dbReference>
<dbReference type="InterPro" id="IPR003594">
    <property type="entry name" value="HATPase_dom"/>
</dbReference>
<dbReference type="InterPro" id="IPR014729">
    <property type="entry name" value="Rossmann-like_a/b/a_fold"/>
</dbReference>
<dbReference type="InterPro" id="IPR027417">
    <property type="entry name" value="P-loop_NTPase"/>
</dbReference>
<feature type="transmembrane region" description="Helical" evidence="15">
    <location>
        <begin position="494"/>
        <end position="516"/>
    </location>
</feature>
<dbReference type="Proteomes" id="UP000317422">
    <property type="component" value="Unassembled WGS sequence"/>
</dbReference>
<dbReference type="Pfam" id="PF13493">
    <property type="entry name" value="DUF4118"/>
    <property type="match status" value="1"/>
</dbReference>
<evidence type="ECO:0000256" key="6">
    <source>
        <dbReference type="ARBA" id="ARBA00022679"/>
    </source>
</evidence>
<keyword evidence="18" id="KW-1185">Reference proteome</keyword>
<dbReference type="SMART" id="SM00387">
    <property type="entry name" value="HATPase_c"/>
    <property type="match status" value="1"/>
</dbReference>
<dbReference type="SUPFAM" id="SSF52402">
    <property type="entry name" value="Adenine nucleotide alpha hydrolases-like"/>
    <property type="match status" value="1"/>
</dbReference>
<dbReference type="InterPro" id="IPR052023">
    <property type="entry name" value="Histidine_kinase_KdpD"/>
</dbReference>
<feature type="domain" description="Histidine kinase" evidence="16">
    <location>
        <begin position="656"/>
        <end position="868"/>
    </location>
</feature>
<comment type="subcellular location">
    <subcellularLocation>
        <location evidence="3">Cell membrane</location>
    </subcellularLocation>
    <subcellularLocation>
        <location evidence="2">Membrane</location>
        <topology evidence="2">Multi-pass membrane protein</topology>
    </subcellularLocation>
</comment>
<protein>
    <recommendedName>
        <fullName evidence="4">histidine kinase</fullName>
        <ecNumber evidence="4">2.7.13.3</ecNumber>
    </recommendedName>
</protein>
<keyword evidence="10" id="KW-0067">ATP-binding</keyword>
<dbReference type="Gene3D" id="3.40.50.620">
    <property type="entry name" value="HUPs"/>
    <property type="match status" value="1"/>
</dbReference>
<dbReference type="Gene3D" id="1.20.120.620">
    <property type="entry name" value="Backbone structure of the membrane domain of e. Coli histidine kinase receptor kdpd"/>
    <property type="match status" value="1"/>
</dbReference>
<dbReference type="InterPro" id="IPR005467">
    <property type="entry name" value="His_kinase_dom"/>
</dbReference>
<keyword evidence="8" id="KW-0547">Nucleotide-binding</keyword>
<dbReference type="OrthoDB" id="9806130at2"/>
<dbReference type="CDD" id="cd00075">
    <property type="entry name" value="HATPase"/>
    <property type="match status" value="1"/>
</dbReference>
<dbReference type="FunFam" id="3.40.50.300:FF:000483">
    <property type="entry name" value="Sensor histidine kinase KdpD"/>
    <property type="match status" value="1"/>
</dbReference>
<organism evidence="17 18">
    <name type="scientific">Haloactinospora alba</name>
    <dbReference type="NCBI Taxonomy" id="405555"/>
    <lineage>
        <taxon>Bacteria</taxon>
        <taxon>Bacillati</taxon>
        <taxon>Actinomycetota</taxon>
        <taxon>Actinomycetes</taxon>
        <taxon>Streptosporangiales</taxon>
        <taxon>Nocardiopsidaceae</taxon>
        <taxon>Haloactinospora</taxon>
    </lineage>
</organism>
<keyword evidence="9 17" id="KW-0418">Kinase</keyword>
<dbReference type="Gene3D" id="1.10.287.130">
    <property type="match status" value="1"/>
</dbReference>
<feature type="transmembrane region" description="Helical" evidence="15">
    <location>
        <begin position="415"/>
        <end position="434"/>
    </location>
</feature>
<name>A0A543NLL4_9ACTN</name>
<keyword evidence="5" id="KW-0597">Phosphoprotein</keyword>
<dbReference type="Gene3D" id="3.30.565.10">
    <property type="entry name" value="Histidine kinase-like ATPase, C-terminal domain"/>
    <property type="match status" value="1"/>
</dbReference>
<dbReference type="GO" id="GO:0005886">
    <property type="term" value="C:plasma membrane"/>
    <property type="evidence" value="ECO:0007669"/>
    <property type="project" value="UniProtKB-SubCell"/>
</dbReference>
<dbReference type="SUPFAM" id="SSF55874">
    <property type="entry name" value="ATPase domain of HSP90 chaperone/DNA topoisomerase II/histidine kinase"/>
    <property type="match status" value="1"/>
</dbReference>
<dbReference type="GO" id="GO:0005524">
    <property type="term" value="F:ATP binding"/>
    <property type="evidence" value="ECO:0007669"/>
    <property type="project" value="UniProtKB-KW"/>
</dbReference>
<evidence type="ECO:0000256" key="9">
    <source>
        <dbReference type="ARBA" id="ARBA00022777"/>
    </source>
</evidence>
<evidence type="ECO:0000256" key="4">
    <source>
        <dbReference type="ARBA" id="ARBA00012438"/>
    </source>
</evidence>
<gene>
    <name evidence="17" type="ORF">FHX37_2690</name>
</gene>
<proteinExistence type="predicted"/>
<dbReference type="Pfam" id="PF00582">
    <property type="entry name" value="Usp"/>
    <property type="match status" value="1"/>
</dbReference>
<comment type="catalytic activity">
    <reaction evidence="1">
        <text>ATP + protein L-histidine = ADP + protein N-phospho-L-histidine.</text>
        <dbReference type="EC" id="2.7.13.3"/>
    </reaction>
</comment>
<evidence type="ECO:0000256" key="8">
    <source>
        <dbReference type="ARBA" id="ARBA00022741"/>
    </source>
</evidence>
<evidence type="ECO:0000256" key="2">
    <source>
        <dbReference type="ARBA" id="ARBA00004141"/>
    </source>
</evidence>
<dbReference type="PRINTS" id="PR00344">
    <property type="entry name" value="BCTRLSENSOR"/>
</dbReference>
<dbReference type="SMART" id="SM00388">
    <property type="entry name" value="HisKA"/>
    <property type="match status" value="1"/>
</dbReference>
<evidence type="ECO:0000256" key="10">
    <source>
        <dbReference type="ARBA" id="ARBA00022840"/>
    </source>
</evidence>
<accession>A0A543NLL4</accession>
<dbReference type="EC" id="2.7.13.3" evidence="4"/>
<evidence type="ECO:0000256" key="12">
    <source>
        <dbReference type="ARBA" id="ARBA00023012"/>
    </source>
</evidence>
<evidence type="ECO:0000256" key="11">
    <source>
        <dbReference type="ARBA" id="ARBA00022989"/>
    </source>
</evidence>
<dbReference type="InterPro" id="IPR006016">
    <property type="entry name" value="UspA"/>
</dbReference>
<evidence type="ECO:0000256" key="14">
    <source>
        <dbReference type="SAM" id="MobiDB-lite"/>
    </source>
</evidence>
<dbReference type="GO" id="GO:0000155">
    <property type="term" value="F:phosphorelay sensor kinase activity"/>
    <property type="evidence" value="ECO:0007669"/>
    <property type="project" value="InterPro"/>
</dbReference>
<dbReference type="GO" id="GO:0005737">
    <property type="term" value="C:cytoplasm"/>
    <property type="evidence" value="ECO:0007669"/>
    <property type="project" value="UniProtKB-ARBA"/>
</dbReference>
<evidence type="ECO:0000313" key="17">
    <source>
        <dbReference type="EMBL" id="TQN32712.1"/>
    </source>
</evidence>
<evidence type="ECO:0000259" key="16">
    <source>
        <dbReference type="PROSITE" id="PS50109"/>
    </source>
</evidence>
<dbReference type="PANTHER" id="PTHR45569">
    <property type="entry name" value="SENSOR PROTEIN KDPD"/>
    <property type="match status" value="1"/>
</dbReference>
<evidence type="ECO:0000256" key="13">
    <source>
        <dbReference type="ARBA" id="ARBA00023136"/>
    </source>
</evidence>
<evidence type="ECO:0000313" key="18">
    <source>
        <dbReference type="Proteomes" id="UP000317422"/>
    </source>
</evidence>
<dbReference type="SUPFAM" id="SSF47384">
    <property type="entry name" value="Homodimeric domain of signal transducing histidine kinase"/>
    <property type="match status" value="1"/>
</dbReference>
<dbReference type="InterPro" id="IPR003661">
    <property type="entry name" value="HisK_dim/P_dom"/>
</dbReference>
<keyword evidence="11 15" id="KW-1133">Transmembrane helix</keyword>
<evidence type="ECO:0000256" key="7">
    <source>
        <dbReference type="ARBA" id="ARBA00022692"/>
    </source>
</evidence>
<sequence>MRQEAEGNRQEVPPESRHSSEGIPAAHGGEHVKRARLRIYLGAAPGVGKTYAALSEARRRRGRGTDIVVGVAASHGRQRVQELLDGTGTAEQPLPAVAETTEGDLDVEAVLARRPRVAVVDELARTNAAGARNTKRWQDVEELLEAGIEVISTVNIQHLTSLNDVVEQITGVRETSTIPDEVVRRADQIELCDMSPQSLRRRMSHGNIYPEERVDAALSSYFREGNLAALRELALLWVADRVDEGIARYRGEHKIRETWEARERVVVALTGGPEGKTLLRRAARIAARSRGGQPQPSNLMAVHVVSSRHLSRNRSGALSRQRQLLAQLGGTYHQVVGDDVPAALLEFARGVNATQIVLGSSRRRPWQYVLGPGVGATVARESGDIDVHIVTHEEVGRGRGMLPPLSTNLGRGRRAWGWTAALCLPPLVAAALHLPVLDHLNTTTGMLAFLFTTVGVALVGGSWPALASTVWSVLLFNVLLLPPLYRLSVARVDAVVALVAFLTVGVAIALVVDVANRRSVQAARARAESSTLSLLAGSVLSGQEPLAALLRRIRETFGQRSVALIGQRDDGSWELVDHKGEGPCRFPEDADALVSVSDTLALALRGHTPPAADRRILGAFATHIGIALEQQRLASDAAEAKRQAAGNKIRTALLAAVSHDLRTPLTSIKASVSSLRAVDIALDESDRAELLENIEESTDRLNGLVGNLLDMSRLQTDTVRPNLRAVGLEEVVPAALIGLSEHTVTVDVADHLPRVRADVGLLERAVANVVQNATRHNPPGARPVRIAASSLGATVELRVVDHGPGVPEESRERIFEAFRRSDDAPRGTGIGLGLAVARGFAEAMGGTLSAEDTPGGGLTMVFTLPSWTAGPAAEAEVE</sequence>
<dbReference type="Pfam" id="PF00512">
    <property type="entry name" value="HisKA"/>
    <property type="match status" value="1"/>
</dbReference>
<dbReference type="PANTHER" id="PTHR45569:SF1">
    <property type="entry name" value="SENSOR PROTEIN KDPD"/>
    <property type="match status" value="1"/>
</dbReference>